<dbReference type="Proteomes" id="UP000236319">
    <property type="component" value="Unassembled WGS sequence"/>
</dbReference>
<keyword evidence="2" id="KW-1185">Reference proteome</keyword>
<evidence type="ECO:0000313" key="1">
    <source>
        <dbReference type="EMBL" id="GBE61143.1"/>
    </source>
</evidence>
<accession>A0A2H6KDS2</accession>
<dbReference type="GeneID" id="39874913"/>
<evidence type="ECO:0000313" key="2">
    <source>
        <dbReference type="Proteomes" id="UP000236319"/>
    </source>
</evidence>
<proteinExistence type="predicted"/>
<comment type="caution">
    <text evidence="1">The sequence shown here is derived from an EMBL/GenBank/DDBJ whole genome shotgun (WGS) entry which is preliminary data.</text>
</comment>
<dbReference type="EMBL" id="BDSA01000002">
    <property type="protein sequence ID" value="GBE61143.1"/>
    <property type="molecule type" value="Genomic_DNA"/>
</dbReference>
<reference evidence="1 2" key="1">
    <citation type="journal article" date="2017" name="BMC Genomics">
        <title>Whole-genome assembly of Babesia ovata and comparative genomics between closely related pathogens.</title>
        <authorList>
            <person name="Yamagishi J."/>
            <person name="Asada M."/>
            <person name="Hakimi H."/>
            <person name="Tanaka T.Q."/>
            <person name="Sugimoto C."/>
            <person name="Kawazu S."/>
        </authorList>
    </citation>
    <scope>NUCLEOTIDE SEQUENCE [LARGE SCALE GENOMIC DNA]</scope>
    <source>
        <strain evidence="1 2">Miyake</strain>
    </source>
</reference>
<sequence>MFNHVVGTPNTYDHYQSTLQRDFYVNGPCDDAVDTLASHGGYKISRIPNSAFIEFDMCLSSILNKLNLRKTFGRHQGAHVSDDVTVDGKTQLARCPNIPAIEKTVQHGTSIEVTGTSGVNGINSFSWHIVVHSLVENNSTLAAHHKDHSSVLGEDTGGPLGHHPEKLLAIGHLVQLGKLLDATSKEVRLVSNGLQELTVLLNTFGARQNSDQTLVAAKSGVNHLVSKRNLLLVSKHETVHGVVVKVLDNGFIKIIRLQSVRGFEASVALALSIRCHQREHLGSRQTRDTDGKVINTVIKEDVADVTSQIIITTDTKVRSLATKESVAPGDVGRRITRVVSFHIHRLTYSTEILSRNTIGFAACNVEVLNHG</sequence>
<name>A0A2H6KDS2_9APIC</name>
<dbReference type="AlphaFoldDB" id="A0A2H6KDS2"/>
<protein>
    <submittedName>
        <fullName evidence="1">Uncharacterized protein</fullName>
    </submittedName>
</protein>
<gene>
    <name evidence="1" type="ORF">BOVATA_026360</name>
</gene>
<organism evidence="1 2">
    <name type="scientific">Babesia ovata</name>
    <dbReference type="NCBI Taxonomy" id="189622"/>
    <lineage>
        <taxon>Eukaryota</taxon>
        <taxon>Sar</taxon>
        <taxon>Alveolata</taxon>
        <taxon>Apicomplexa</taxon>
        <taxon>Aconoidasida</taxon>
        <taxon>Piroplasmida</taxon>
        <taxon>Babesiidae</taxon>
        <taxon>Babesia</taxon>
    </lineage>
</organism>
<dbReference type="RefSeq" id="XP_028867386.1">
    <property type="nucleotide sequence ID" value="XM_029011553.1"/>
</dbReference>
<dbReference type="VEuPathDB" id="PiroplasmaDB:BOVATA_026360"/>